<dbReference type="Proteomes" id="UP000326837">
    <property type="component" value="Chromosome"/>
</dbReference>
<feature type="region of interest" description="Disordered" evidence="1">
    <location>
        <begin position="23"/>
        <end position="57"/>
    </location>
</feature>
<dbReference type="AlphaFoldDB" id="A0A5K7XGP5"/>
<organism evidence="2 3">
    <name type="scientific">Lacipirellula parvula</name>
    <dbReference type="NCBI Taxonomy" id="2650471"/>
    <lineage>
        <taxon>Bacteria</taxon>
        <taxon>Pseudomonadati</taxon>
        <taxon>Planctomycetota</taxon>
        <taxon>Planctomycetia</taxon>
        <taxon>Pirellulales</taxon>
        <taxon>Lacipirellulaceae</taxon>
        <taxon>Lacipirellula</taxon>
    </lineage>
</organism>
<evidence type="ECO:0000313" key="2">
    <source>
        <dbReference type="EMBL" id="BBO33413.1"/>
    </source>
</evidence>
<evidence type="ECO:0000313" key="3">
    <source>
        <dbReference type="Proteomes" id="UP000326837"/>
    </source>
</evidence>
<name>A0A5K7XGP5_9BACT</name>
<keyword evidence="3" id="KW-1185">Reference proteome</keyword>
<dbReference type="EMBL" id="AP021861">
    <property type="protein sequence ID" value="BBO33413.1"/>
    <property type="molecule type" value="Genomic_DNA"/>
</dbReference>
<evidence type="ECO:0000256" key="1">
    <source>
        <dbReference type="SAM" id="MobiDB-lite"/>
    </source>
</evidence>
<sequence length="57" mass="6069">MSLAAADTAKSLASRVRLHNGEVGAAFQGPLTERLAQEVDGEINRKTESSSSPYGRH</sequence>
<reference evidence="3" key="1">
    <citation type="submission" date="2019-10" db="EMBL/GenBank/DDBJ databases">
        <title>Lacipirellula parvula gen. nov., sp. nov., representing a lineage of planctomycetes widespread in freshwater anoxic habitats, and description of the family Lacipirellulaceae.</title>
        <authorList>
            <person name="Dedysh S.N."/>
            <person name="Kulichevskaya I.S."/>
            <person name="Beletsky A.V."/>
            <person name="Rakitin A.L."/>
            <person name="Mardanov A.V."/>
            <person name="Ivanova A.A."/>
            <person name="Saltykova V.X."/>
            <person name="Rijpstra W.I.C."/>
            <person name="Sinninghe Damste J.S."/>
            <person name="Ravin N.V."/>
        </authorList>
    </citation>
    <scope>NUCLEOTIDE SEQUENCE [LARGE SCALE GENOMIC DNA]</scope>
    <source>
        <strain evidence="3">PX69</strain>
    </source>
</reference>
<dbReference type="KEGG" id="lpav:PLANPX_3025"/>
<accession>A0A5K7XGP5</accession>
<proteinExistence type="predicted"/>
<gene>
    <name evidence="2" type="ORF">PLANPX_3025</name>
</gene>
<protein>
    <submittedName>
        <fullName evidence="2">Uncharacterized protein</fullName>
    </submittedName>
</protein>